<name>A0A2P6AU14_9GAMM</name>
<dbReference type="InterPro" id="IPR002641">
    <property type="entry name" value="PNPLA_dom"/>
</dbReference>
<gene>
    <name evidence="6" type="ORF">C5O18_02765</name>
</gene>
<dbReference type="RefSeq" id="WP_105191336.1">
    <property type="nucleotide sequence ID" value="NZ_PTQZ01000034.1"/>
</dbReference>
<comment type="caution">
    <text evidence="6">The sequence shown here is derived from an EMBL/GenBank/DDBJ whole genome shotgun (WGS) entry which is preliminary data.</text>
</comment>
<evidence type="ECO:0000256" key="4">
    <source>
        <dbReference type="PROSITE-ProRule" id="PRU01161"/>
    </source>
</evidence>
<dbReference type="PROSITE" id="PS51635">
    <property type="entry name" value="PNPLA"/>
    <property type="match status" value="1"/>
</dbReference>
<dbReference type="PANTHER" id="PTHR14226">
    <property type="entry name" value="NEUROPATHY TARGET ESTERASE/SWISS CHEESE D.MELANOGASTER"/>
    <property type="match status" value="1"/>
</dbReference>
<evidence type="ECO:0000313" key="6">
    <source>
        <dbReference type="EMBL" id="PQA48950.1"/>
    </source>
</evidence>
<dbReference type="Proteomes" id="UP000243900">
    <property type="component" value="Unassembled WGS sequence"/>
</dbReference>
<feature type="short sequence motif" description="DGA/G" evidence="4">
    <location>
        <begin position="214"/>
        <end position="216"/>
    </location>
</feature>
<reference evidence="7" key="1">
    <citation type="submission" date="2018-02" db="EMBL/GenBank/DDBJ databases">
        <title>Genome sequencing of Solimonas sp. HR-BB.</title>
        <authorList>
            <person name="Lee Y."/>
            <person name="Jeon C.O."/>
        </authorList>
    </citation>
    <scope>NUCLEOTIDE SEQUENCE [LARGE SCALE GENOMIC DNA]</scope>
    <source>
        <strain evidence="7">HR-E</strain>
    </source>
</reference>
<evidence type="ECO:0000256" key="1">
    <source>
        <dbReference type="ARBA" id="ARBA00022801"/>
    </source>
</evidence>
<keyword evidence="1 4" id="KW-0378">Hydrolase</keyword>
<dbReference type="GO" id="GO:0016042">
    <property type="term" value="P:lipid catabolic process"/>
    <property type="evidence" value="ECO:0007669"/>
    <property type="project" value="UniProtKB-UniRule"/>
</dbReference>
<dbReference type="InterPro" id="IPR050301">
    <property type="entry name" value="NTE"/>
</dbReference>
<dbReference type="SUPFAM" id="SSF52151">
    <property type="entry name" value="FabD/lysophospholipase-like"/>
    <property type="match status" value="1"/>
</dbReference>
<dbReference type="EMBL" id="PTQZ01000034">
    <property type="protein sequence ID" value="PQA48950.1"/>
    <property type="molecule type" value="Genomic_DNA"/>
</dbReference>
<dbReference type="GO" id="GO:0016787">
    <property type="term" value="F:hydrolase activity"/>
    <property type="evidence" value="ECO:0007669"/>
    <property type="project" value="UniProtKB-UniRule"/>
</dbReference>
<dbReference type="Pfam" id="PF01734">
    <property type="entry name" value="Patatin"/>
    <property type="match status" value="1"/>
</dbReference>
<feature type="domain" description="PNPLA" evidence="5">
    <location>
        <begin position="14"/>
        <end position="227"/>
    </location>
</feature>
<keyword evidence="2 4" id="KW-0442">Lipid degradation</keyword>
<evidence type="ECO:0000313" key="7">
    <source>
        <dbReference type="Proteomes" id="UP000243900"/>
    </source>
</evidence>
<comment type="caution">
    <text evidence="4">Lacks conserved residue(s) required for the propagation of feature annotation.</text>
</comment>
<accession>A0A2P6AU14</accession>
<dbReference type="Gene3D" id="3.40.1090.10">
    <property type="entry name" value="Cytosolic phospholipase A2 catalytic domain"/>
    <property type="match status" value="1"/>
</dbReference>
<dbReference type="OrthoDB" id="9798773at2"/>
<feature type="active site" description="Proton acceptor" evidence="4">
    <location>
        <position position="214"/>
    </location>
</feature>
<protein>
    <submittedName>
        <fullName evidence="6">Patatin</fullName>
    </submittedName>
</protein>
<evidence type="ECO:0000259" key="5">
    <source>
        <dbReference type="PROSITE" id="PS51635"/>
    </source>
</evidence>
<dbReference type="PANTHER" id="PTHR14226:SF57">
    <property type="entry name" value="BLR7027 PROTEIN"/>
    <property type="match status" value="1"/>
</dbReference>
<sequence>MQAPASPLPGATALVLSGGGARAAYQVGVLQAIADMMPPACGNPFPIICGTSAGALNAANLAVHAACFQEGVEHLREVWSNFDSSQVYRTDWPGVLSSAIRWLSNLSLGLFNKTAPVSLLDNQPLAALLTRSLDLQRLPASIQAGHLRALCITACSYTRGDSVSFYQGDSDLEDWGRARRRGHRCELGINHLMASSAIPLLFPAVELDGEYYGDGALRQLAPVSPALHLGARRILVIGSGASGGSQGRRMTSGYPSLAQIIGHIMSSSFVDSLEMDLERLHRINQTVSLLPSEASTLLRPVQYMVLAPPISRIEELAARYAHTLPRSIRFFVRGSGMFKRAGSNLLSYLLFEAPYAQALMDLGYADAQAREVELREFLRPDLAPPSNVVAFRKAD</sequence>
<proteinExistence type="predicted"/>
<keyword evidence="7" id="KW-1185">Reference proteome</keyword>
<feature type="active site" description="Nucleophile" evidence="4">
    <location>
        <position position="52"/>
    </location>
</feature>
<dbReference type="InterPro" id="IPR016035">
    <property type="entry name" value="Acyl_Trfase/lysoPLipase"/>
</dbReference>
<evidence type="ECO:0000256" key="3">
    <source>
        <dbReference type="ARBA" id="ARBA00023098"/>
    </source>
</evidence>
<dbReference type="AlphaFoldDB" id="A0A2P6AU14"/>
<feature type="short sequence motif" description="GXSXG" evidence="4">
    <location>
        <begin position="50"/>
        <end position="54"/>
    </location>
</feature>
<organism evidence="6 7">
    <name type="scientific">Amnimonas aquatica</name>
    <dbReference type="NCBI Taxonomy" id="2094561"/>
    <lineage>
        <taxon>Bacteria</taxon>
        <taxon>Pseudomonadati</taxon>
        <taxon>Pseudomonadota</taxon>
        <taxon>Gammaproteobacteria</taxon>
        <taxon>Moraxellales</taxon>
        <taxon>Moraxellaceae</taxon>
        <taxon>Amnimonas</taxon>
    </lineage>
</organism>
<evidence type="ECO:0000256" key="2">
    <source>
        <dbReference type="ARBA" id="ARBA00022963"/>
    </source>
</evidence>
<keyword evidence="3 4" id="KW-0443">Lipid metabolism</keyword>